<dbReference type="InterPro" id="IPR004383">
    <property type="entry name" value="rRNA_lsu_MTrfase_RlmN/Cfr"/>
</dbReference>
<evidence type="ECO:0000256" key="7">
    <source>
        <dbReference type="ARBA" id="ARBA00022691"/>
    </source>
</evidence>
<dbReference type="AlphaFoldDB" id="A0A1M4S548"/>
<feature type="binding site" evidence="12">
    <location>
        <begin position="212"/>
        <end position="214"/>
    </location>
    <ligand>
        <name>S-adenosyl-L-methionine</name>
        <dbReference type="ChEBI" id="CHEBI:59789"/>
    </ligand>
</feature>
<dbReference type="GO" id="GO:0019843">
    <property type="term" value="F:rRNA binding"/>
    <property type="evidence" value="ECO:0007669"/>
    <property type="project" value="UniProtKB-UniRule"/>
</dbReference>
<dbReference type="PANTHER" id="PTHR30544:SF5">
    <property type="entry name" value="RADICAL SAM CORE DOMAIN-CONTAINING PROTEIN"/>
    <property type="match status" value="1"/>
</dbReference>
<comment type="similarity">
    <text evidence="12">Belongs to the radical SAM superfamily. RlmN family.</text>
</comment>
<dbReference type="InterPro" id="IPR013785">
    <property type="entry name" value="Aldolase_TIM"/>
</dbReference>
<dbReference type="OrthoDB" id="9793973at2"/>
<dbReference type="Pfam" id="PF21016">
    <property type="entry name" value="RlmN_N"/>
    <property type="match status" value="1"/>
</dbReference>
<dbReference type="SUPFAM" id="SSF102114">
    <property type="entry name" value="Radical SAM enzymes"/>
    <property type="match status" value="1"/>
</dbReference>
<evidence type="ECO:0000256" key="11">
    <source>
        <dbReference type="ARBA" id="ARBA00023014"/>
    </source>
</evidence>
<gene>
    <name evidence="12" type="primary">rlmN</name>
    <name evidence="14" type="ORF">SAMN02746064_00061</name>
</gene>
<sequence>MKNLLDLTKDELRKEMESIGMKSFKGNQVFKWIYSGINTIDDMKNISNSHKDMIKNNYELKRISLVKKYEDVKDGTKKYLFSLQDNNIIETVLMKYKYGYTLCISSQAGCRMGCEFCASTIDGLERNLTVGEMTDQIMSVEQLEGVRISNIVVMGSGEPLDNFDNTVKFIKVANDPDGLNKGQRHLSISTCGLVPEIYKLADLSLQINLSVSLHAPNDDLRRQLMPIAKKYSLNELMKACRYYYEKTNRKITFEYAMISRVNDTAECARMLAGLLKDMENVMVNLIPMNEIDERDYKKSADSSVEQFSSILSKENISHTVRRKLGTEIEAACGQLRRGHKNP</sequence>
<dbReference type="InterPro" id="IPR040072">
    <property type="entry name" value="Methyltransferase_A"/>
</dbReference>
<keyword evidence="6 12" id="KW-0808">Transferase</keyword>
<dbReference type="PROSITE" id="PS51918">
    <property type="entry name" value="RADICAL_SAM"/>
    <property type="match status" value="1"/>
</dbReference>
<feature type="binding site" evidence="12">
    <location>
        <begin position="157"/>
        <end position="158"/>
    </location>
    <ligand>
        <name>S-adenosyl-L-methionine</name>
        <dbReference type="ChEBI" id="CHEBI:59789"/>
    </ligand>
</feature>
<dbReference type="CDD" id="cd01335">
    <property type="entry name" value="Radical_SAM"/>
    <property type="match status" value="1"/>
</dbReference>
<dbReference type="EMBL" id="FQTU01000001">
    <property type="protein sequence ID" value="SHE27309.1"/>
    <property type="molecule type" value="Genomic_DNA"/>
</dbReference>
<dbReference type="SFLD" id="SFLDG01062">
    <property type="entry name" value="methyltransferase_(Class_A)"/>
    <property type="match status" value="1"/>
</dbReference>
<dbReference type="GO" id="GO:0000049">
    <property type="term" value="F:tRNA binding"/>
    <property type="evidence" value="ECO:0007669"/>
    <property type="project" value="UniProtKB-UniRule"/>
</dbReference>
<keyword evidence="10 12" id="KW-0408">Iron</keyword>
<reference evidence="14 15" key="1">
    <citation type="submission" date="2016-11" db="EMBL/GenBank/DDBJ databases">
        <authorList>
            <person name="Jaros S."/>
            <person name="Januszkiewicz K."/>
            <person name="Wedrychowicz H."/>
        </authorList>
    </citation>
    <scope>NUCLEOTIDE SEQUENCE [LARGE SCALE GENOMIC DNA]</scope>
    <source>
        <strain evidence="14 15">DSM 14828</strain>
    </source>
</reference>
<dbReference type="RefSeq" id="WP_073269071.1">
    <property type="nucleotide sequence ID" value="NZ_FQTU01000001.1"/>
</dbReference>
<proteinExistence type="inferred from homology"/>
<evidence type="ECO:0000256" key="6">
    <source>
        <dbReference type="ARBA" id="ARBA00022679"/>
    </source>
</evidence>
<feature type="binding site" evidence="12">
    <location>
        <position position="110"/>
    </location>
    <ligand>
        <name>[4Fe-4S] cluster</name>
        <dbReference type="ChEBI" id="CHEBI:49883"/>
        <note>4Fe-4S-S-AdoMet</note>
    </ligand>
</feature>
<dbReference type="Gene3D" id="1.10.150.530">
    <property type="match status" value="1"/>
</dbReference>
<dbReference type="EC" id="2.1.1.192" evidence="12"/>
<dbReference type="InterPro" id="IPR048641">
    <property type="entry name" value="RlmN_N"/>
</dbReference>
<dbReference type="PANTHER" id="PTHR30544">
    <property type="entry name" value="23S RRNA METHYLTRANSFERASE"/>
    <property type="match status" value="1"/>
</dbReference>
<name>A0A1M4S548_9FIRM</name>
<comment type="caution">
    <text evidence="12">Lacks conserved residue(s) required for the propagation of feature annotation.</text>
</comment>
<dbReference type="HAMAP" id="MF_01849">
    <property type="entry name" value="RNA_methyltr_RlmN"/>
    <property type="match status" value="1"/>
</dbReference>
<dbReference type="GO" id="GO:0070475">
    <property type="term" value="P:rRNA base methylation"/>
    <property type="evidence" value="ECO:0007669"/>
    <property type="project" value="UniProtKB-UniRule"/>
</dbReference>
<dbReference type="InterPro" id="IPR027492">
    <property type="entry name" value="RNA_MTrfase_RlmN"/>
</dbReference>
<keyword evidence="9 12" id="KW-0479">Metal-binding</keyword>
<keyword evidence="7 12" id="KW-0949">S-adenosyl-L-methionine</keyword>
<feature type="active site" description="S-methylcysteine intermediate" evidence="12">
    <location>
        <position position="332"/>
    </location>
</feature>
<accession>A0A1M4S548</accession>
<feature type="binding site" evidence="12">
    <location>
        <position position="289"/>
    </location>
    <ligand>
        <name>S-adenosyl-L-methionine</name>
        <dbReference type="ChEBI" id="CHEBI:59789"/>
    </ligand>
</feature>
<keyword evidence="12" id="KW-1015">Disulfide bond</keyword>
<evidence type="ECO:0000256" key="2">
    <source>
        <dbReference type="ARBA" id="ARBA00022485"/>
    </source>
</evidence>
<dbReference type="SFLD" id="SFLDF00275">
    <property type="entry name" value="adenosine_C2_methyltransferase"/>
    <property type="match status" value="1"/>
</dbReference>
<evidence type="ECO:0000313" key="15">
    <source>
        <dbReference type="Proteomes" id="UP000184251"/>
    </source>
</evidence>
<feature type="active site" description="Proton acceptor" evidence="12">
    <location>
        <position position="90"/>
    </location>
</feature>
<dbReference type="FunFam" id="3.20.20.70:FF:000014">
    <property type="entry name" value="Probable dual-specificity RNA methyltransferase RlmN"/>
    <property type="match status" value="1"/>
</dbReference>
<dbReference type="SFLD" id="SFLDS00029">
    <property type="entry name" value="Radical_SAM"/>
    <property type="match status" value="1"/>
</dbReference>
<dbReference type="GO" id="GO:0005737">
    <property type="term" value="C:cytoplasm"/>
    <property type="evidence" value="ECO:0007669"/>
    <property type="project" value="UniProtKB-SubCell"/>
</dbReference>
<dbReference type="GO" id="GO:0070040">
    <property type="term" value="F:rRNA (adenine(2503)-C2-)-methyltransferase activity"/>
    <property type="evidence" value="ECO:0007669"/>
    <property type="project" value="UniProtKB-UniRule"/>
</dbReference>
<comment type="cofactor">
    <cofactor evidence="12">
        <name>[4Fe-4S] cluster</name>
        <dbReference type="ChEBI" id="CHEBI:49883"/>
    </cofactor>
    <text evidence="12">Binds 1 [4Fe-4S] cluster. The cluster is coordinated with 3 cysteines and an exchangeable S-adenosyl-L-methionine.</text>
</comment>
<dbReference type="GO" id="GO:0051539">
    <property type="term" value="F:4 iron, 4 sulfur cluster binding"/>
    <property type="evidence" value="ECO:0007669"/>
    <property type="project" value="UniProtKB-UniRule"/>
</dbReference>
<keyword evidence="11 12" id="KW-0411">Iron-sulfur</keyword>
<keyword evidence="3 12" id="KW-0963">Cytoplasm</keyword>
<keyword evidence="8 12" id="KW-0819">tRNA processing</keyword>
<feature type="binding site" evidence="12">
    <location>
        <position position="114"/>
    </location>
    <ligand>
        <name>[4Fe-4S] cluster</name>
        <dbReference type="ChEBI" id="CHEBI:49883"/>
        <note>4Fe-4S-S-AdoMet</note>
    </ligand>
</feature>
<comment type="function">
    <text evidence="12">Specifically methylates position 2 of adenine 2503 in 23S rRNA and position 2 of adenine 37 in tRNAs.</text>
</comment>
<dbReference type="InterPro" id="IPR058240">
    <property type="entry name" value="rSAM_sf"/>
</dbReference>
<evidence type="ECO:0000256" key="8">
    <source>
        <dbReference type="ARBA" id="ARBA00022694"/>
    </source>
</evidence>
<evidence type="ECO:0000256" key="10">
    <source>
        <dbReference type="ARBA" id="ARBA00023004"/>
    </source>
</evidence>
<comment type="catalytic activity">
    <reaction evidence="12">
        <text>adenosine(37) in tRNA + 2 reduced [2Fe-2S]-[ferredoxin] + 2 S-adenosyl-L-methionine = 2-methyladenosine(37) in tRNA + 5'-deoxyadenosine + L-methionine + 2 oxidized [2Fe-2S]-[ferredoxin] + S-adenosyl-L-homocysteine</text>
        <dbReference type="Rhea" id="RHEA:43332"/>
        <dbReference type="Rhea" id="RHEA-COMP:10000"/>
        <dbReference type="Rhea" id="RHEA-COMP:10001"/>
        <dbReference type="Rhea" id="RHEA-COMP:10162"/>
        <dbReference type="Rhea" id="RHEA-COMP:10485"/>
        <dbReference type="ChEBI" id="CHEBI:17319"/>
        <dbReference type="ChEBI" id="CHEBI:33737"/>
        <dbReference type="ChEBI" id="CHEBI:33738"/>
        <dbReference type="ChEBI" id="CHEBI:57844"/>
        <dbReference type="ChEBI" id="CHEBI:57856"/>
        <dbReference type="ChEBI" id="CHEBI:59789"/>
        <dbReference type="ChEBI" id="CHEBI:74411"/>
        <dbReference type="ChEBI" id="CHEBI:74497"/>
        <dbReference type="EC" id="2.1.1.192"/>
    </reaction>
</comment>
<dbReference type="Proteomes" id="UP000184251">
    <property type="component" value="Unassembled WGS sequence"/>
</dbReference>
<dbReference type="Pfam" id="PF04055">
    <property type="entry name" value="Radical_SAM"/>
    <property type="match status" value="1"/>
</dbReference>
<feature type="domain" description="Radical SAM core" evidence="13">
    <location>
        <begin position="96"/>
        <end position="327"/>
    </location>
</feature>
<keyword evidence="15" id="KW-1185">Reference proteome</keyword>
<dbReference type="InterPro" id="IPR007197">
    <property type="entry name" value="rSAM"/>
</dbReference>
<dbReference type="GO" id="GO:0046872">
    <property type="term" value="F:metal ion binding"/>
    <property type="evidence" value="ECO:0007669"/>
    <property type="project" value="UniProtKB-KW"/>
</dbReference>
<feature type="binding site" evidence="12">
    <location>
        <position position="189"/>
    </location>
    <ligand>
        <name>S-adenosyl-L-methionine</name>
        <dbReference type="ChEBI" id="CHEBI:59789"/>
    </ligand>
</feature>
<evidence type="ECO:0000256" key="9">
    <source>
        <dbReference type="ARBA" id="ARBA00022723"/>
    </source>
</evidence>
<feature type="binding site" evidence="12">
    <location>
        <position position="117"/>
    </location>
    <ligand>
        <name>[4Fe-4S] cluster</name>
        <dbReference type="ChEBI" id="CHEBI:49883"/>
        <note>4Fe-4S-S-AdoMet</note>
    </ligand>
</feature>
<protein>
    <recommendedName>
        <fullName evidence="12">Probable dual-specificity RNA methyltransferase RlmN</fullName>
        <ecNumber evidence="12">2.1.1.192</ecNumber>
    </recommendedName>
    <alternativeName>
        <fullName evidence="12">23S rRNA (adenine(2503)-C(2))-methyltransferase</fullName>
    </alternativeName>
    <alternativeName>
        <fullName evidence="12">23S rRNA m2A2503 methyltransferase</fullName>
    </alternativeName>
    <alternativeName>
        <fullName evidence="12">Ribosomal RNA large subunit methyltransferase N</fullName>
    </alternativeName>
    <alternativeName>
        <fullName evidence="12">tRNA (adenine(37)-C(2))-methyltransferase</fullName>
    </alternativeName>
    <alternativeName>
        <fullName evidence="12">tRNA m2A37 methyltransferase</fullName>
    </alternativeName>
</protein>
<comment type="catalytic activity">
    <reaction evidence="12">
        <text>adenosine(2503) in 23S rRNA + 2 reduced [2Fe-2S]-[ferredoxin] + 2 S-adenosyl-L-methionine = 2-methyladenosine(2503) in 23S rRNA + 5'-deoxyadenosine + L-methionine + 2 oxidized [2Fe-2S]-[ferredoxin] + S-adenosyl-L-homocysteine</text>
        <dbReference type="Rhea" id="RHEA:42916"/>
        <dbReference type="Rhea" id="RHEA-COMP:10000"/>
        <dbReference type="Rhea" id="RHEA-COMP:10001"/>
        <dbReference type="Rhea" id="RHEA-COMP:10152"/>
        <dbReference type="Rhea" id="RHEA-COMP:10282"/>
        <dbReference type="ChEBI" id="CHEBI:17319"/>
        <dbReference type="ChEBI" id="CHEBI:33737"/>
        <dbReference type="ChEBI" id="CHEBI:33738"/>
        <dbReference type="ChEBI" id="CHEBI:57844"/>
        <dbReference type="ChEBI" id="CHEBI:57856"/>
        <dbReference type="ChEBI" id="CHEBI:59789"/>
        <dbReference type="ChEBI" id="CHEBI:74411"/>
        <dbReference type="ChEBI" id="CHEBI:74497"/>
        <dbReference type="EC" id="2.1.1.192"/>
    </reaction>
</comment>
<evidence type="ECO:0000259" key="13">
    <source>
        <dbReference type="PROSITE" id="PS51918"/>
    </source>
</evidence>
<dbReference type="GO" id="GO:0002935">
    <property type="term" value="F:tRNA (adenine(37)-C2)-methyltransferase activity"/>
    <property type="evidence" value="ECO:0007669"/>
    <property type="project" value="UniProtKB-UniRule"/>
</dbReference>
<evidence type="ECO:0000313" key="14">
    <source>
        <dbReference type="EMBL" id="SHE27309.1"/>
    </source>
</evidence>
<organism evidence="14 15">
    <name type="scientific">Alkalibacter saccharofermentans DSM 14828</name>
    <dbReference type="NCBI Taxonomy" id="1120975"/>
    <lineage>
        <taxon>Bacteria</taxon>
        <taxon>Bacillati</taxon>
        <taxon>Bacillota</taxon>
        <taxon>Clostridia</taxon>
        <taxon>Eubacteriales</taxon>
        <taxon>Eubacteriaceae</taxon>
        <taxon>Alkalibacter</taxon>
    </lineage>
</organism>
<keyword evidence="2 12" id="KW-0004">4Fe-4S</keyword>
<keyword evidence="5 12" id="KW-0489">Methyltransferase</keyword>
<evidence type="ECO:0000256" key="1">
    <source>
        <dbReference type="ARBA" id="ARBA00004496"/>
    </source>
</evidence>
<keyword evidence="4 12" id="KW-0698">rRNA processing</keyword>
<dbReference type="STRING" id="1120975.SAMN02746064_00061"/>
<evidence type="ECO:0000256" key="5">
    <source>
        <dbReference type="ARBA" id="ARBA00022603"/>
    </source>
</evidence>
<dbReference type="NCBIfam" id="TIGR00048">
    <property type="entry name" value="rRNA_mod_RlmN"/>
    <property type="match status" value="1"/>
</dbReference>
<evidence type="ECO:0000256" key="3">
    <source>
        <dbReference type="ARBA" id="ARBA00022490"/>
    </source>
</evidence>
<evidence type="ECO:0000256" key="12">
    <source>
        <dbReference type="HAMAP-Rule" id="MF_01849"/>
    </source>
</evidence>
<dbReference type="PIRSF" id="PIRSF006004">
    <property type="entry name" value="CHP00048"/>
    <property type="match status" value="1"/>
</dbReference>
<dbReference type="Gene3D" id="3.20.20.70">
    <property type="entry name" value="Aldolase class I"/>
    <property type="match status" value="1"/>
</dbReference>
<comment type="subcellular location">
    <subcellularLocation>
        <location evidence="1 12">Cytoplasm</location>
    </subcellularLocation>
</comment>
<evidence type="ECO:0000256" key="4">
    <source>
        <dbReference type="ARBA" id="ARBA00022552"/>
    </source>
</evidence>
<comment type="miscellaneous">
    <text evidence="12">Reaction proceeds by a ping-pong mechanism involving intermediate methylation of a conserved cysteine residue.</text>
</comment>
<dbReference type="GO" id="GO:0030488">
    <property type="term" value="P:tRNA methylation"/>
    <property type="evidence" value="ECO:0007669"/>
    <property type="project" value="UniProtKB-UniRule"/>
</dbReference>